<dbReference type="PANTHER" id="PTHR43883">
    <property type="entry name" value="SLR0207 PROTEIN"/>
    <property type="match status" value="1"/>
</dbReference>
<dbReference type="InterPro" id="IPR052732">
    <property type="entry name" value="Cell-binding_unc_protein"/>
</dbReference>
<dbReference type="Gene3D" id="3.40.50.300">
    <property type="entry name" value="P-loop containing nucleotide triphosphate hydrolases"/>
    <property type="match status" value="1"/>
</dbReference>
<dbReference type="Proteomes" id="UP000324104">
    <property type="component" value="Unassembled WGS sequence"/>
</dbReference>
<protein>
    <submittedName>
        <fullName evidence="1">AAA family ATPase</fullName>
    </submittedName>
</protein>
<proteinExistence type="predicted"/>
<name>A0A5D5AG53_9EURY</name>
<dbReference type="RefSeq" id="WP_149082744.1">
    <property type="nucleotide sequence ID" value="NZ_VTAW01000031.1"/>
</dbReference>
<evidence type="ECO:0000313" key="1">
    <source>
        <dbReference type="EMBL" id="TYT60736.1"/>
    </source>
</evidence>
<dbReference type="Pfam" id="PF13671">
    <property type="entry name" value="AAA_33"/>
    <property type="match status" value="1"/>
</dbReference>
<reference evidence="1 2" key="1">
    <citation type="submission" date="2019-08" db="EMBL/GenBank/DDBJ databases">
        <title>Archaea genome.</title>
        <authorList>
            <person name="Kajale S."/>
            <person name="Shouche Y."/>
            <person name="Deshpande N."/>
            <person name="Sharma A."/>
        </authorList>
    </citation>
    <scope>NUCLEOTIDE SEQUENCE [LARGE SCALE GENOMIC DNA]</scope>
    <source>
        <strain evidence="1 2">ESP3B_9</strain>
    </source>
</reference>
<dbReference type="PANTHER" id="PTHR43883:SF1">
    <property type="entry name" value="GLUCONOKINASE"/>
    <property type="match status" value="1"/>
</dbReference>
<evidence type="ECO:0000313" key="2">
    <source>
        <dbReference type="Proteomes" id="UP000324104"/>
    </source>
</evidence>
<keyword evidence="2" id="KW-1185">Reference proteome</keyword>
<sequence>MARPTLIVYCGLPGVGKSAASAYTTERLQAERYRSDEVRKQLFPDPEYTAAETDATYEELLERARTALEGGSSVVLDATFRTERLRDRAAALAREMDAEIVFTRVTCDPDVVERRLAERTNAVSDADLRVYRLVKESFEPLERDHVVVDNSGSLEETRRQIDRSILGVVRERA</sequence>
<organism evidence="1 2">
    <name type="scientific">Natrialba swarupiae</name>
    <dbReference type="NCBI Taxonomy" id="2448032"/>
    <lineage>
        <taxon>Archaea</taxon>
        <taxon>Methanobacteriati</taxon>
        <taxon>Methanobacteriota</taxon>
        <taxon>Stenosarchaea group</taxon>
        <taxon>Halobacteria</taxon>
        <taxon>Halobacteriales</taxon>
        <taxon>Natrialbaceae</taxon>
        <taxon>Natrialba</taxon>
    </lineage>
</organism>
<dbReference type="SUPFAM" id="SSF52540">
    <property type="entry name" value="P-loop containing nucleoside triphosphate hydrolases"/>
    <property type="match status" value="1"/>
</dbReference>
<dbReference type="EMBL" id="VTAW01000031">
    <property type="protein sequence ID" value="TYT60736.1"/>
    <property type="molecule type" value="Genomic_DNA"/>
</dbReference>
<dbReference type="InterPro" id="IPR027417">
    <property type="entry name" value="P-loop_NTPase"/>
</dbReference>
<dbReference type="AlphaFoldDB" id="A0A5D5AG53"/>
<gene>
    <name evidence="1" type="ORF">FYC77_17275</name>
</gene>
<accession>A0A5D5AG53</accession>
<comment type="caution">
    <text evidence="1">The sequence shown here is derived from an EMBL/GenBank/DDBJ whole genome shotgun (WGS) entry which is preliminary data.</text>
</comment>